<dbReference type="SUPFAM" id="SSF111369">
    <property type="entry name" value="HlyD-like secretion proteins"/>
    <property type="match status" value="1"/>
</dbReference>
<feature type="domain" description="CzcB-like barrel-sandwich hybrid" evidence="2">
    <location>
        <begin position="35"/>
        <end position="187"/>
    </location>
</feature>
<evidence type="ECO:0000313" key="3">
    <source>
        <dbReference type="EMBL" id="SLN72120.1"/>
    </source>
</evidence>
<reference evidence="3 4" key="1">
    <citation type="submission" date="2017-03" db="EMBL/GenBank/DDBJ databases">
        <authorList>
            <person name="Afonso C.L."/>
            <person name="Miller P.J."/>
            <person name="Scott M.A."/>
            <person name="Spackman E."/>
            <person name="Goraichik I."/>
            <person name="Dimitrov K.M."/>
            <person name="Suarez D.L."/>
            <person name="Swayne D.E."/>
        </authorList>
    </citation>
    <scope>NUCLEOTIDE SEQUENCE [LARGE SCALE GENOMIC DNA]</scope>
    <source>
        <strain evidence="3 4">CECT 7023</strain>
    </source>
</reference>
<proteinExistence type="inferred from homology"/>
<evidence type="ECO:0000313" key="4">
    <source>
        <dbReference type="Proteomes" id="UP000193900"/>
    </source>
</evidence>
<dbReference type="AlphaFoldDB" id="A0A1Y5TTI2"/>
<dbReference type="EMBL" id="FWFZ01000025">
    <property type="protein sequence ID" value="SLN72120.1"/>
    <property type="molecule type" value="Genomic_DNA"/>
</dbReference>
<dbReference type="Gene3D" id="2.40.30.170">
    <property type="match status" value="1"/>
</dbReference>
<accession>A0A1Y5TTI2</accession>
<dbReference type="GO" id="GO:0015562">
    <property type="term" value="F:efflux transmembrane transporter activity"/>
    <property type="evidence" value="ECO:0007669"/>
    <property type="project" value="TreeGrafter"/>
</dbReference>
<dbReference type="Gene3D" id="1.10.287.470">
    <property type="entry name" value="Helix hairpin bin"/>
    <property type="match status" value="1"/>
</dbReference>
<dbReference type="NCBIfam" id="TIGR01730">
    <property type="entry name" value="RND_mfp"/>
    <property type="match status" value="1"/>
</dbReference>
<comment type="similarity">
    <text evidence="1">Belongs to the membrane fusion protein (MFP) (TC 8.A.1) family.</text>
</comment>
<protein>
    <submittedName>
        <fullName evidence="3">Multidrug resistance protein MdtE</fullName>
    </submittedName>
</protein>
<dbReference type="PANTHER" id="PTHR30469">
    <property type="entry name" value="MULTIDRUG RESISTANCE PROTEIN MDTA"/>
    <property type="match status" value="1"/>
</dbReference>
<keyword evidence="4" id="KW-1185">Reference proteome</keyword>
<sequence length="271" mass="29346">MALAALATLGTLLAPLRSETQVIEQGCVIRPSEVVALSASVAGRLSHFNVGRGDEVVRGDILAELEAGPERADLRIAEARAADRSQLEITAQRRDLFDEQVERNRSLSEAELLTRNRFDTLLADQLEAQAASEQARVQFELAQLEVARARSIVEEHVVRAPIDGVVVERTKAAGEFTGEREPVLTVAALDPLHVEVFAPIAISRTVAVGDRARVTPEPPYDTPREAVVDVVDSVFDASSATFGVRLTLRNPDRDLPAGLRCAIDFSDPAPD</sequence>
<dbReference type="GO" id="GO:1990281">
    <property type="term" value="C:efflux pump complex"/>
    <property type="evidence" value="ECO:0007669"/>
    <property type="project" value="TreeGrafter"/>
</dbReference>
<evidence type="ECO:0000256" key="1">
    <source>
        <dbReference type="ARBA" id="ARBA00009477"/>
    </source>
</evidence>
<name>A0A1Y5TTI2_9RHOB</name>
<dbReference type="Pfam" id="PF25973">
    <property type="entry name" value="BSH_CzcB"/>
    <property type="match status" value="1"/>
</dbReference>
<dbReference type="Gene3D" id="2.40.50.100">
    <property type="match status" value="1"/>
</dbReference>
<dbReference type="RefSeq" id="WP_159458574.1">
    <property type="nucleotide sequence ID" value="NZ_FWFZ01000025.1"/>
</dbReference>
<dbReference type="Proteomes" id="UP000193900">
    <property type="component" value="Unassembled WGS sequence"/>
</dbReference>
<gene>
    <name evidence="3" type="primary">mdtE_3</name>
    <name evidence="3" type="ORF">ROA7023_03576</name>
</gene>
<organism evidence="3 4">
    <name type="scientific">Roseisalinus antarcticus</name>
    <dbReference type="NCBI Taxonomy" id="254357"/>
    <lineage>
        <taxon>Bacteria</taxon>
        <taxon>Pseudomonadati</taxon>
        <taxon>Pseudomonadota</taxon>
        <taxon>Alphaproteobacteria</taxon>
        <taxon>Rhodobacterales</taxon>
        <taxon>Roseobacteraceae</taxon>
        <taxon>Roseisalinus</taxon>
    </lineage>
</organism>
<dbReference type="InterPro" id="IPR006143">
    <property type="entry name" value="RND_pump_MFP"/>
</dbReference>
<evidence type="ECO:0000259" key="2">
    <source>
        <dbReference type="Pfam" id="PF25973"/>
    </source>
</evidence>
<dbReference type="InterPro" id="IPR058647">
    <property type="entry name" value="BSH_CzcB-like"/>
</dbReference>
<dbReference type="OrthoDB" id="9791520at2"/>